<evidence type="ECO:0000313" key="2">
    <source>
        <dbReference type="EMBL" id="MBB5998394.1"/>
    </source>
</evidence>
<dbReference type="Pfam" id="PF00561">
    <property type="entry name" value="Abhydrolase_1"/>
    <property type="match status" value="1"/>
</dbReference>
<dbReference type="SUPFAM" id="SSF53474">
    <property type="entry name" value="alpha/beta-Hydrolases"/>
    <property type="match status" value="1"/>
</dbReference>
<dbReference type="InterPro" id="IPR029058">
    <property type="entry name" value="AB_hydrolase_fold"/>
</dbReference>
<dbReference type="RefSeq" id="WP_184634598.1">
    <property type="nucleotide sequence ID" value="NZ_BAABKT010000014.1"/>
</dbReference>
<dbReference type="InterPro" id="IPR050266">
    <property type="entry name" value="AB_hydrolase_sf"/>
</dbReference>
<evidence type="ECO:0000313" key="3">
    <source>
        <dbReference type="Proteomes" id="UP000578077"/>
    </source>
</evidence>
<proteinExistence type="predicted"/>
<dbReference type="PANTHER" id="PTHR43798">
    <property type="entry name" value="MONOACYLGLYCEROL LIPASE"/>
    <property type="match status" value="1"/>
</dbReference>
<dbReference type="GO" id="GO:0003824">
    <property type="term" value="F:catalytic activity"/>
    <property type="evidence" value="ECO:0007669"/>
    <property type="project" value="InterPro"/>
</dbReference>
<keyword evidence="3" id="KW-1185">Reference proteome</keyword>
<dbReference type="Proteomes" id="UP000578077">
    <property type="component" value="Unassembled WGS sequence"/>
</dbReference>
<comment type="caution">
    <text evidence="2">The sequence shown here is derived from an EMBL/GenBank/DDBJ whole genome shotgun (WGS) entry which is preliminary data.</text>
</comment>
<dbReference type="InterPro" id="IPR000073">
    <property type="entry name" value="AB_hydrolase_1"/>
</dbReference>
<organism evidence="2 3">
    <name type="scientific">Streptomonospora salina</name>
    <dbReference type="NCBI Taxonomy" id="104205"/>
    <lineage>
        <taxon>Bacteria</taxon>
        <taxon>Bacillati</taxon>
        <taxon>Actinomycetota</taxon>
        <taxon>Actinomycetes</taxon>
        <taxon>Streptosporangiales</taxon>
        <taxon>Nocardiopsidaceae</taxon>
        <taxon>Streptomonospora</taxon>
    </lineage>
</organism>
<accession>A0A841E7F5</accession>
<feature type="domain" description="AB hydrolase-1" evidence="1">
    <location>
        <begin position="39"/>
        <end position="273"/>
    </location>
</feature>
<dbReference type="AlphaFoldDB" id="A0A841E7F5"/>
<evidence type="ECO:0000259" key="1">
    <source>
        <dbReference type="Pfam" id="PF00561"/>
    </source>
</evidence>
<reference evidence="2 3" key="1">
    <citation type="submission" date="2020-08" db="EMBL/GenBank/DDBJ databases">
        <title>Sequencing the genomes of 1000 actinobacteria strains.</title>
        <authorList>
            <person name="Klenk H.-P."/>
        </authorList>
    </citation>
    <scope>NUCLEOTIDE SEQUENCE [LARGE SCALE GENOMIC DNA]</scope>
    <source>
        <strain evidence="2 3">DSM 44593</strain>
    </source>
</reference>
<protein>
    <submittedName>
        <fullName evidence="2">Pimeloyl-ACP methyl ester carboxylesterase</fullName>
    </submittedName>
</protein>
<dbReference type="PRINTS" id="PR00412">
    <property type="entry name" value="EPOXHYDRLASE"/>
</dbReference>
<sequence length="286" mass="30203">MPTTEGTTAPAAVSSAWSLPDRVRVSGGRVATGVLGQGPPVILVHGTPAWSYLWRGVAERLAEQHTVYMWDMLGFGDSRADPGVAPSIARQAATLAELVDHWELDAPALVGHDIGGGVVARAHLVEQVPVTALALVDAAVLGPWNTPFTDHQQRYAEAWRTMPADVFAELAAIRLRSAVQTPMPPDVAEAYLAPWAGRQGQNRWVDQVAAVGYADTRDAVELLDSVTAPTLVLWGEQDGWLDPSVGSDLAAAVPGARLRTVPGAGHFLPEDAPEAAAHALSEFLAG</sequence>
<dbReference type="EMBL" id="JACHLY010000001">
    <property type="protein sequence ID" value="MBB5998394.1"/>
    <property type="molecule type" value="Genomic_DNA"/>
</dbReference>
<name>A0A841E7F5_9ACTN</name>
<dbReference type="Gene3D" id="3.40.50.1820">
    <property type="entry name" value="alpha/beta hydrolase"/>
    <property type="match status" value="1"/>
</dbReference>
<gene>
    <name evidence="2" type="ORF">HNR25_002145</name>
</gene>
<dbReference type="PRINTS" id="PR00111">
    <property type="entry name" value="ABHYDROLASE"/>
</dbReference>
<dbReference type="InterPro" id="IPR000639">
    <property type="entry name" value="Epox_hydrolase-like"/>
</dbReference>